<dbReference type="Proteomes" id="UP000006039">
    <property type="component" value="Unassembled WGS sequence"/>
</dbReference>
<gene>
    <name evidence="3" type="primary">20344805</name>
    <name evidence="2" type="ORF">GGTG_04347</name>
</gene>
<reference evidence="3" key="4">
    <citation type="journal article" date="2015" name="G3 (Bethesda)">
        <title>Genome sequences of three phytopathogenic species of the Magnaporthaceae family of fungi.</title>
        <authorList>
            <person name="Okagaki L.H."/>
            <person name="Nunes C.C."/>
            <person name="Sailsbery J."/>
            <person name="Clay B."/>
            <person name="Brown D."/>
            <person name="John T."/>
            <person name="Oh Y."/>
            <person name="Young N."/>
            <person name="Fitzgerald M."/>
            <person name="Haas B.J."/>
            <person name="Zeng Q."/>
            <person name="Young S."/>
            <person name="Adiconis X."/>
            <person name="Fan L."/>
            <person name="Levin J.Z."/>
            <person name="Mitchell T.K."/>
            <person name="Okubara P.A."/>
            <person name="Farman M.L."/>
            <person name="Kohn L.M."/>
            <person name="Birren B."/>
            <person name="Ma L.-J."/>
            <person name="Dean R.A."/>
        </authorList>
    </citation>
    <scope>NUCLEOTIDE SEQUENCE</scope>
    <source>
        <strain evidence="3">R3-111a-1</strain>
    </source>
</reference>
<keyword evidence="4" id="KW-1185">Reference proteome</keyword>
<evidence type="ECO:0000313" key="3">
    <source>
        <dbReference type="EnsemblFungi" id="EJT79261"/>
    </source>
</evidence>
<dbReference type="EnsemblFungi" id="EJT79261">
    <property type="protein sequence ID" value="EJT79261"/>
    <property type="gene ID" value="GGTG_04347"/>
</dbReference>
<reference evidence="4" key="1">
    <citation type="submission" date="2010-07" db="EMBL/GenBank/DDBJ databases">
        <title>The genome sequence of Gaeumannomyces graminis var. tritici strain R3-111a-1.</title>
        <authorList>
            <consortium name="The Broad Institute Genome Sequencing Platform"/>
            <person name="Ma L.-J."/>
            <person name="Dead R."/>
            <person name="Young S."/>
            <person name="Zeng Q."/>
            <person name="Koehrsen M."/>
            <person name="Alvarado L."/>
            <person name="Berlin A."/>
            <person name="Chapman S.B."/>
            <person name="Chen Z."/>
            <person name="Freedman E."/>
            <person name="Gellesch M."/>
            <person name="Goldberg J."/>
            <person name="Griggs A."/>
            <person name="Gujja S."/>
            <person name="Heilman E.R."/>
            <person name="Heiman D."/>
            <person name="Hepburn T."/>
            <person name="Howarth C."/>
            <person name="Jen D."/>
            <person name="Larson L."/>
            <person name="Mehta T."/>
            <person name="Neiman D."/>
            <person name="Pearson M."/>
            <person name="Roberts A."/>
            <person name="Saif S."/>
            <person name="Shea T."/>
            <person name="Shenoy N."/>
            <person name="Sisk P."/>
            <person name="Stolte C."/>
            <person name="Sykes S."/>
            <person name="Walk T."/>
            <person name="White J."/>
            <person name="Yandava C."/>
            <person name="Haas B."/>
            <person name="Nusbaum C."/>
            <person name="Birren B."/>
        </authorList>
    </citation>
    <scope>NUCLEOTIDE SEQUENCE [LARGE SCALE GENOMIC DNA]</scope>
    <source>
        <strain evidence="4">R3-111a-1</strain>
    </source>
</reference>
<organism evidence="2">
    <name type="scientific">Gaeumannomyces tritici (strain R3-111a-1)</name>
    <name type="common">Wheat and barley take-all root rot fungus</name>
    <name type="synonym">Gaeumannomyces graminis var. tritici</name>
    <dbReference type="NCBI Taxonomy" id="644352"/>
    <lineage>
        <taxon>Eukaryota</taxon>
        <taxon>Fungi</taxon>
        <taxon>Dikarya</taxon>
        <taxon>Ascomycota</taxon>
        <taxon>Pezizomycotina</taxon>
        <taxon>Sordariomycetes</taxon>
        <taxon>Sordariomycetidae</taxon>
        <taxon>Magnaporthales</taxon>
        <taxon>Magnaporthaceae</taxon>
        <taxon>Gaeumannomyces</taxon>
    </lineage>
</organism>
<reference evidence="2" key="3">
    <citation type="submission" date="2010-09" db="EMBL/GenBank/DDBJ databases">
        <title>Annotation of Gaeumannomyces graminis var. tritici R3-111a-1.</title>
        <authorList>
            <consortium name="The Broad Institute Genome Sequencing Platform"/>
            <person name="Ma L.-J."/>
            <person name="Dead R."/>
            <person name="Young S.K."/>
            <person name="Zeng Q."/>
            <person name="Gargeya S."/>
            <person name="Fitzgerald M."/>
            <person name="Haas B."/>
            <person name="Abouelleil A."/>
            <person name="Alvarado L."/>
            <person name="Arachchi H.M."/>
            <person name="Berlin A."/>
            <person name="Brown A."/>
            <person name="Chapman S.B."/>
            <person name="Chen Z."/>
            <person name="Dunbar C."/>
            <person name="Freedman E."/>
            <person name="Gearin G."/>
            <person name="Gellesch M."/>
            <person name="Goldberg J."/>
            <person name="Griggs A."/>
            <person name="Gujja S."/>
            <person name="Heiman D."/>
            <person name="Howarth C."/>
            <person name="Larson L."/>
            <person name="Lui A."/>
            <person name="MacDonald P.J.P."/>
            <person name="Mehta T."/>
            <person name="Montmayeur A."/>
            <person name="Murphy C."/>
            <person name="Neiman D."/>
            <person name="Pearson M."/>
            <person name="Priest M."/>
            <person name="Roberts A."/>
            <person name="Saif S."/>
            <person name="Shea T."/>
            <person name="Shenoy N."/>
            <person name="Sisk P."/>
            <person name="Stolte C."/>
            <person name="Sykes S."/>
            <person name="Yandava C."/>
            <person name="Wortman J."/>
            <person name="Nusbaum C."/>
            <person name="Birren B."/>
        </authorList>
    </citation>
    <scope>NUCLEOTIDE SEQUENCE</scope>
    <source>
        <strain evidence="2">R3-111a-1</strain>
    </source>
</reference>
<keyword evidence="1" id="KW-0472">Membrane</keyword>
<keyword evidence="1" id="KW-1133">Transmembrane helix</keyword>
<sequence>MDELVPLDHKMFCFGWASVRAYATLCVRFWLGGGVSRLLSRMVFGMFFL</sequence>
<dbReference type="EMBL" id="GL385396">
    <property type="protein sequence ID" value="EJT79261.1"/>
    <property type="molecule type" value="Genomic_DNA"/>
</dbReference>
<name>J3NSU8_GAET3</name>
<keyword evidence="1" id="KW-0812">Transmembrane</keyword>
<dbReference type="RefSeq" id="XP_009220406.1">
    <property type="nucleotide sequence ID" value="XM_009222142.1"/>
</dbReference>
<reference evidence="2" key="2">
    <citation type="submission" date="2010-07" db="EMBL/GenBank/DDBJ databases">
        <authorList>
            <consortium name="The Broad Institute Genome Sequencing Platform"/>
            <consortium name="Broad Institute Genome Sequencing Center for Infectious Disease"/>
            <person name="Ma L.-J."/>
            <person name="Dead R."/>
            <person name="Young S."/>
            <person name="Zeng Q."/>
            <person name="Koehrsen M."/>
            <person name="Alvarado L."/>
            <person name="Berlin A."/>
            <person name="Chapman S.B."/>
            <person name="Chen Z."/>
            <person name="Freedman E."/>
            <person name="Gellesch M."/>
            <person name="Goldberg J."/>
            <person name="Griggs A."/>
            <person name="Gujja S."/>
            <person name="Heilman E.R."/>
            <person name="Heiman D."/>
            <person name="Hepburn T."/>
            <person name="Howarth C."/>
            <person name="Jen D."/>
            <person name="Larson L."/>
            <person name="Mehta T."/>
            <person name="Neiman D."/>
            <person name="Pearson M."/>
            <person name="Roberts A."/>
            <person name="Saif S."/>
            <person name="Shea T."/>
            <person name="Shenoy N."/>
            <person name="Sisk P."/>
            <person name="Stolte C."/>
            <person name="Sykes S."/>
            <person name="Walk T."/>
            <person name="White J."/>
            <person name="Yandava C."/>
            <person name="Haas B."/>
            <person name="Nusbaum C."/>
            <person name="Birren B."/>
        </authorList>
    </citation>
    <scope>NUCLEOTIDE SEQUENCE</scope>
    <source>
        <strain evidence="2">R3-111a-1</strain>
    </source>
</reference>
<evidence type="ECO:0000313" key="2">
    <source>
        <dbReference type="EMBL" id="EJT79261.1"/>
    </source>
</evidence>
<proteinExistence type="predicted"/>
<evidence type="ECO:0000256" key="1">
    <source>
        <dbReference type="SAM" id="Phobius"/>
    </source>
</evidence>
<dbReference type="AlphaFoldDB" id="J3NSU8"/>
<dbReference type="HOGENOM" id="CLU_3143169_0_0_1"/>
<accession>J3NSU8</accession>
<protein>
    <submittedName>
        <fullName evidence="2 3">Uncharacterized protein</fullName>
    </submittedName>
</protein>
<feature type="transmembrane region" description="Helical" evidence="1">
    <location>
        <begin position="20"/>
        <end position="39"/>
    </location>
</feature>
<dbReference type="VEuPathDB" id="FungiDB:GGTG_04347"/>
<evidence type="ECO:0000313" key="4">
    <source>
        <dbReference type="Proteomes" id="UP000006039"/>
    </source>
</evidence>
<reference evidence="3" key="5">
    <citation type="submission" date="2018-04" db="UniProtKB">
        <authorList>
            <consortium name="EnsemblFungi"/>
        </authorList>
    </citation>
    <scope>IDENTIFICATION</scope>
    <source>
        <strain evidence="3">R3-111a-1</strain>
    </source>
</reference>
<dbReference type="GeneID" id="20344805"/>